<dbReference type="NCBIfam" id="NF001099">
    <property type="entry name" value="PRK00132.1"/>
    <property type="match status" value="1"/>
</dbReference>
<dbReference type="PROSITE" id="PS00360">
    <property type="entry name" value="RIBOSOMAL_S9"/>
    <property type="match status" value="1"/>
</dbReference>
<dbReference type="Pfam" id="PF00380">
    <property type="entry name" value="Ribosomal_S9"/>
    <property type="match status" value="1"/>
</dbReference>
<dbReference type="Proteomes" id="UP000177855">
    <property type="component" value="Unassembled WGS sequence"/>
</dbReference>
<name>A0A1F8CJN6_9BACT</name>
<keyword evidence="3 4" id="KW-0687">Ribonucleoprotein</keyword>
<dbReference type="InterPro" id="IPR023035">
    <property type="entry name" value="Ribosomal_uS9_bac/plastid"/>
</dbReference>
<dbReference type="GO" id="GO:0022627">
    <property type="term" value="C:cytosolic small ribosomal subunit"/>
    <property type="evidence" value="ECO:0007669"/>
    <property type="project" value="TreeGrafter"/>
</dbReference>
<protein>
    <recommendedName>
        <fullName evidence="5">30S ribosomal protein S9</fullName>
    </recommendedName>
</protein>
<evidence type="ECO:0000313" key="7">
    <source>
        <dbReference type="Proteomes" id="UP000177855"/>
    </source>
</evidence>
<evidence type="ECO:0000256" key="5">
    <source>
        <dbReference type="RuleBase" id="RU003816"/>
    </source>
</evidence>
<dbReference type="GO" id="GO:0003735">
    <property type="term" value="F:structural constituent of ribosome"/>
    <property type="evidence" value="ECO:0007669"/>
    <property type="project" value="InterPro"/>
</dbReference>
<evidence type="ECO:0000256" key="3">
    <source>
        <dbReference type="ARBA" id="ARBA00023274"/>
    </source>
</evidence>
<accession>A0A1F8CJN6</accession>
<comment type="caution">
    <text evidence="6">The sequence shown here is derived from an EMBL/GenBank/DDBJ whole genome shotgun (WGS) entry which is preliminary data.</text>
</comment>
<evidence type="ECO:0000256" key="1">
    <source>
        <dbReference type="ARBA" id="ARBA00005251"/>
    </source>
</evidence>
<evidence type="ECO:0000256" key="4">
    <source>
        <dbReference type="RuleBase" id="RU003815"/>
    </source>
</evidence>
<comment type="similarity">
    <text evidence="1 4">Belongs to the universal ribosomal protein uS9 family.</text>
</comment>
<keyword evidence="2 4" id="KW-0689">Ribosomal protein</keyword>
<reference evidence="6 7" key="1">
    <citation type="journal article" date="2016" name="Nat. Commun.">
        <title>Thousands of microbial genomes shed light on interconnected biogeochemical processes in an aquifer system.</title>
        <authorList>
            <person name="Anantharaman K."/>
            <person name="Brown C.T."/>
            <person name="Hug L.A."/>
            <person name="Sharon I."/>
            <person name="Castelle C.J."/>
            <person name="Probst A.J."/>
            <person name="Thomas B.C."/>
            <person name="Singh A."/>
            <person name="Wilkins M.J."/>
            <person name="Karaoz U."/>
            <person name="Brodie E.L."/>
            <person name="Williams K.H."/>
            <person name="Hubbard S.S."/>
            <person name="Banfield J.F."/>
        </authorList>
    </citation>
    <scope>NUCLEOTIDE SEQUENCE [LARGE SCALE GENOMIC DNA]</scope>
</reference>
<dbReference type="InterPro" id="IPR014721">
    <property type="entry name" value="Ribsml_uS5_D2-typ_fold_subgr"/>
</dbReference>
<dbReference type="PANTHER" id="PTHR21569:SF1">
    <property type="entry name" value="SMALL RIBOSOMAL SUBUNIT PROTEIN US9M"/>
    <property type="match status" value="1"/>
</dbReference>
<dbReference type="SUPFAM" id="SSF54211">
    <property type="entry name" value="Ribosomal protein S5 domain 2-like"/>
    <property type="match status" value="1"/>
</dbReference>
<dbReference type="EMBL" id="MGHS01000027">
    <property type="protein sequence ID" value="OGM76482.1"/>
    <property type="molecule type" value="Genomic_DNA"/>
</dbReference>
<dbReference type="PANTHER" id="PTHR21569">
    <property type="entry name" value="RIBOSOMAL PROTEIN S9"/>
    <property type="match status" value="1"/>
</dbReference>
<dbReference type="Gene3D" id="3.30.230.10">
    <property type="match status" value="1"/>
</dbReference>
<sequence length="125" mass="14069">MAKKQNYTYGTGRRRIASARVRVFKGKGESLVNDKPVEKYFPGEINKSFYLKPFILTEIQEKYYFTAKIAGGGVKGQLDALVHGISRALTKSDPKKFRPTLKKAGLLTRDARTRERRKVGMGGKS</sequence>
<gene>
    <name evidence="6" type="ORF">A2210_03210</name>
</gene>
<dbReference type="AlphaFoldDB" id="A0A1F8CJN6"/>
<dbReference type="InterPro" id="IPR020568">
    <property type="entry name" value="Ribosomal_Su5_D2-typ_SF"/>
</dbReference>
<organism evidence="6 7">
    <name type="scientific">Candidatus Woesebacteria bacterium RIFOXYA1_FULL_40_18</name>
    <dbReference type="NCBI Taxonomy" id="1802532"/>
    <lineage>
        <taxon>Bacteria</taxon>
        <taxon>Candidatus Woeseibacteriota</taxon>
    </lineage>
</organism>
<proteinExistence type="inferred from homology"/>
<dbReference type="InterPro" id="IPR000754">
    <property type="entry name" value="Ribosomal_uS9"/>
</dbReference>
<dbReference type="GO" id="GO:0006412">
    <property type="term" value="P:translation"/>
    <property type="evidence" value="ECO:0007669"/>
    <property type="project" value="InterPro"/>
</dbReference>
<feature type="non-terminal residue" evidence="6">
    <location>
        <position position="125"/>
    </location>
</feature>
<evidence type="ECO:0000256" key="2">
    <source>
        <dbReference type="ARBA" id="ARBA00022980"/>
    </source>
</evidence>
<dbReference type="InterPro" id="IPR020574">
    <property type="entry name" value="Ribosomal_uS9_CS"/>
</dbReference>
<dbReference type="STRING" id="1802532.A2210_03210"/>
<dbReference type="GO" id="GO:0003723">
    <property type="term" value="F:RNA binding"/>
    <property type="evidence" value="ECO:0007669"/>
    <property type="project" value="TreeGrafter"/>
</dbReference>
<evidence type="ECO:0000313" key="6">
    <source>
        <dbReference type="EMBL" id="OGM76482.1"/>
    </source>
</evidence>